<evidence type="ECO:0000259" key="4">
    <source>
        <dbReference type="PROSITE" id="PS50932"/>
    </source>
</evidence>
<dbReference type="CDD" id="cd01542">
    <property type="entry name" value="PBP1_TreR-like"/>
    <property type="match status" value="1"/>
</dbReference>
<proteinExistence type="predicted"/>
<keyword evidence="1" id="KW-0805">Transcription regulation</keyword>
<dbReference type="GO" id="GO:0003700">
    <property type="term" value="F:DNA-binding transcription factor activity"/>
    <property type="evidence" value="ECO:0007669"/>
    <property type="project" value="TreeGrafter"/>
</dbReference>
<keyword evidence="2" id="KW-0238">DNA-binding</keyword>
<dbReference type="Gene3D" id="3.40.50.2300">
    <property type="match status" value="2"/>
</dbReference>
<reference evidence="5 6" key="1">
    <citation type="submission" date="2015-11" db="EMBL/GenBank/DDBJ databases">
        <title>Draft WGS of Vibrio toranzoniae.</title>
        <authorList>
            <person name="Lasa A."/>
            <person name="Romalde J.L."/>
        </authorList>
    </citation>
    <scope>NUCLEOTIDE SEQUENCE [LARGE SCALE GENOMIC DNA]</scope>
    <source>
        <strain evidence="5 6">Vb 10.8</strain>
    </source>
</reference>
<dbReference type="InterPro" id="IPR010982">
    <property type="entry name" value="Lambda_DNA-bd_dom_sf"/>
</dbReference>
<gene>
    <name evidence="5" type="ORF">APQ14_13890</name>
</gene>
<organism evidence="5 6">
    <name type="scientific">Vibrio toranzoniae</name>
    <dbReference type="NCBI Taxonomy" id="1194427"/>
    <lineage>
        <taxon>Bacteria</taxon>
        <taxon>Pseudomonadati</taxon>
        <taxon>Pseudomonadota</taxon>
        <taxon>Gammaproteobacteria</taxon>
        <taxon>Vibrionales</taxon>
        <taxon>Vibrionaceae</taxon>
        <taxon>Vibrio</taxon>
    </lineage>
</organism>
<sequence length="328" mass="35610">MASLHDVARLAGVSKSTVSRVINDEYGVKDATKVKVRKAVEECGYLPNQVAKDLKSQKTNLVGVIVPRVSSHATSQGVDGLTAVLEQAGKHVLLASTHQTHHKELEYIQIFNQKRVEGIILYATHLDNKLVKAIQSSAVPVVLVGQDGSMFNIPSIVHDDTRVGFEAGNRLIAKGCKHMGFIGVQGDDIAVDKMRSEGFGQSLQFNDLTLQFHARGDFTIESGYQLAKQSLKEHTKLDGLFCATDRIAIGAIRAIQEAGLVPGKDVLVLGVGDDELASVCTPTLSTFNYAFDKAGENGAKLLLDRIEKKGFEMSKMVLTFTTINRESC</sequence>
<dbReference type="Gene3D" id="1.10.260.40">
    <property type="entry name" value="lambda repressor-like DNA-binding domains"/>
    <property type="match status" value="1"/>
</dbReference>
<evidence type="ECO:0000256" key="1">
    <source>
        <dbReference type="ARBA" id="ARBA00023015"/>
    </source>
</evidence>
<evidence type="ECO:0000256" key="3">
    <source>
        <dbReference type="ARBA" id="ARBA00023163"/>
    </source>
</evidence>
<dbReference type="SMART" id="SM00354">
    <property type="entry name" value="HTH_LACI"/>
    <property type="match status" value="1"/>
</dbReference>
<dbReference type="Pfam" id="PF13377">
    <property type="entry name" value="Peripla_BP_3"/>
    <property type="match status" value="1"/>
</dbReference>
<keyword evidence="6" id="KW-1185">Reference proteome</keyword>
<dbReference type="PANTHER" id="PTHR30146">
    <property type="entry name" value="LACI-RELATED TRANSCRIPTIONAL REPRESSOR"/>
    <property type="match status" value="1"/>
</dbReference>
<comment type="caution">
    <text evidence="5">The sequence shown here is derived from an EMBL/GenBank/DDBJ whole genome shotgun (WGS) entry which is preliminary data.</text>
</comment>
<protein>
    <submittedName>
        <fullName evidence="5">Transcriptional regulator</fullName>
    </submittedName>
</protein>
<dbReference type="EMBL" id="LMXU01000032">
    <property type="protein sequence ID" value="KWT99442.1"/>
    <property type="molecule type" value="Genomic_DNA"/>
</dbReference>
<dbReference type="AlphaFoldDB" id="A0A109D5U8"/>
<dbReference type="SUPFAM" id="SSF47413">
    <property type="entry name" value="lambda repressor-like DNA-binding domains"/>
    <property type="match status" value="1"/>
</dbReference>
<dbReference type="GeneID" id="300180523"/>
<dbReference type="PROSITE" id="PS50932">
    <property type="entry name" value="HTH_LACI_2"/>
    <property type="match status" value="1"/>
</dbReference>
<evidence type="ECO:0000256" key="2">
    <source>
        <dbReference type="ARBA" id="ARBA00023125"/>
    </source>
</evidence>
<name>A0A109D5U8_9VIBR</name>
<dbReference type="OrthoDB" id="5681588at2"/>
<evidence type="ECO:0000313" key="6">
    <source>
        <dbReference type="Proteomes" id="UP000057389"/>
    </source>
</evidence>
<dbReference type="InterPro" id="IPR028082">
    <property type="entry name" value="Peripla_BP_I"/>
</dbReference>
<dbReference type="GO" id="GO:0000976">
    <property type="term" value="F:transcription cis-regulatory region binding"/>
    <property type="evidence" value="ECO:0007669"/>
    <property type="project" value="TreeGrafter"/>
</dbReference>
<dbReference type="PANTHER" id="PTHR30146:SF146">
    <property type="entry name" value="HTH-TYPE TRANSCRIPTIONAL REGULATOR TRER"/>
    <property type="match status" value="1"/>
</dbReference>
<accession>A0A109D5U8</accession>
<dbReference type="PROSITE" id="PS00356">
    <property type="entry name" value="HTH_LACI_1"/>
    <property type="match status" value="1"/>
</dbReference>
<feature type="domain" description="HTH lacI-type" evidence="4">
    <location>
        <begin position="2"/>
        <end position="56"/>
    </location>
</feature>
<dbReference type="Proteomes" id="UP000057389">
    <property type="component" value="Unassembled WGS sequence"/>
</dbReference>
<dbReference type="RefSeq" id="WP_060468991.1">
    <property type="nucleotide sequence ID" value="NZ_AP025515.1"/>
</dbReference>
<dbReference type="PRINTS" id="PR00036">
    <property type="entry name" value="HTHLACI"/>
</dbReference>
<dbReference type="CDD" id="cd01392">
    <property type="entry name" value="HTH_LacI"/>
    <property type="match status" value="1"/>
</dbReference>
<dbReference type="InterPro" id="IPR046335">
    <property type="entry name" value="LacI/GalR-like_sensor"/>
</dbReference>
<dbReference type="SUPFAM" id="SSF53822">
    <property type="entry name" value="Periplasmic binding protein-like I"/>
    <property type="match status" value="1"/>
</dbReference>
<evidence type="ECO:0000313" key="5">
    <source>
        <dbReference type="EMBL" id="KWT99442.1"/>
    </source>
</evidence>
<dbReference type="InterPro" id="IPR000843">
    <property type="entry name" value="HTH_LacI"/>
</dbReference>
<dbReference type="Pfam" id="PF00356">
    <property type="entry name" value="LacI"/>
    <property type="match status" value="1"/>
</dbReference>
<keyword evidence="3" id="KW-0804">Transcription</keyword>